<evidence type="ECO:0000313" key="5">
    <source>
        <dbReference type="EMBL" id="VTR95925.1"/>
    </source>
</evidence>
<sequence length="381" mass="39691">MVPAVAGALVLGAGEVAAVVPHGLDRRTVALVFDFLTGGPAPAAAIPVALAKGLAMTTFARKLMLGAVTGALGLVGLGAVLADGGPPAPAPAALPAPAHAPIAPPVVTSAQSVFDWAGDEGAAKKILDPLKRDPKTEPSVLIQATCVRVPVGFCDQIGLVNERTQGVICDAHVLTQRETRMFTSLLRAESGCEVTSRSQMQVKNGKTGSASVHQKLDVVTEIRAVTEGQNKTYTMKTIPVAAGFKMEVTPMITSNGFVHLEIKTLFTDVAGGTVTVGKEQTAVINEQSIKSSAIVPDSGTLVVRTVSRETGPQKVVTTGGGLVFPLTEIRERPVYELLWVLTTHVIRAPEKGKELQPAPVPAAPIAPVTQPRPPVELPPRQ</sequence>
<organism evidence="5 6">
    <name type="scientific">Gemmata massiliana</name>
    <dbReference type="NCBI Taxonomy" id="1210884"/>
    <lineage>
        <taxon>Bacteria</taxon>
        <taxon>Pseudomonadati</taxon>
        <taxon>Planctomycetota</taxon>
        <taxon>Planctomycetia</taxon>
        <taxon>Gemmatales</taxon>
        <taxon>Gemmataceae</taxon>
        <taxon>Gemmata</taxon>
    </lineage>
</organism>
<evidence type="ECO:0000256" key="3">
    <source>
        <dbReference type="SAM" id="Phobius"/>
    </source>
</evidence>
<dbReference type="InterPro" id="IPR004846">
    <property type="entry name" value="T2SS/T3SS_dom"/>
</dbReference>
<evidence type="ECO:0000313" key="6">
    <source>
        <dbReference type="Proteomes" id="UP000464178"/>
    </source>
</evidence>
<keyword evidence="6" id="KW-1185">Reference proteome</keyword>
<protein>
    <submittedName>
        <fullName evidence="5">Type ii and iii secretion system protein:: Secretin</fullName>
    </submittedName>
</protein>
<keyword evidence="3" id="KW-1133">Transmembrane helix</keyword>
<name>A0A6P2D642_9BACT</name>
<accession>A0A6P2D642</accession>
<evidence type="ECO:0000256" key="1">
    <source>
        <dbReference type="RuleBase" id="RU004003"/>
    </source>
</evidence>
<dbReference type="Proteomes" id="UP000464178">
    <property type="component" value="Chromosome"/>
</dbReference>
<feature type="domain" description="Type II/III secretion system secretin-like" evidence="4">
    <location>
        <begin position="186"/>
        <end position="303"/>
    </location>
</feature>
<gene>
    <name evidence="5" type="ORF">SOIL9_17890</name>
</gene>
<feature type="compositionally biased region" description="Pro residues" evidence="2">
    <location>
        <begin position="358"/>
        <end position="381"/>
    </location>
</feature>
<dbReference type="GO" id="GO:0009306">
    <property type="term" value="P:protein secretion"/>
    <property type="evidence" value="ECO:0007669"/>
    <property type="project" value="InterPro"/>
</dbReference>
<dbReference type="AlphaFoldDB" id="A0A6P2D642"/>
<feature type="transmembrane region" description="Helical" evidence="3">
    <location>
        <begin position="63"/>
        <end position="82"/>
    </location>
</feature>
<evidence type="ECO:0000259" key="4">
    <source>
        <dbReference type="Pfam" id="PF00263"/>
    </source>
</evidence>
<proteinExistence type="inferred from homology"/>
<keyword evidence="3" id="KW-0812">Transmembrane</keyword>
<dbReference type="KEGG" id="gms:SOIL9_17890"/>
<comment type="similarity">
    <text evidence="1">Belongs to the bacterial secretin family.</text>
</comment>
<reference evidence="5 6" key="1">
    <citation type="submission" date="2019-05" db="EMBL/GenBank/DDBJ databases">
        <authorList>
            <consortium name="Science for Life Laboratories"/>
        </authorList>
    </citation>
    <scope>NUCLEOTIDE SEQUENCE [LARGE SCALE GENOMIC DNA]</scope>
    <source>
        <strain evidence="5">Soil9</strain>
    </source>
</reference>
<keyword evidence="3" id="KW-0472">Membrane</keyword>
<dbReference type="Pfam" id="PF00263">
    <property type="entry name" value="Secretin"/>
    <property type="match status" value="1"/>
</dbReference>
<dbReference type="EMBL" id="LR593886">
    <property type="protein sequence ID" value="VTR95925.1"/>
    <property type="molecule type" value="Genomic_DNA"/>
</dbReference>
<feature type="region of interest" description="Disordered" evidence="2">
    <location>
        <begin position="351"/>
        <end position="381"/>
    </location>
</feature>
<feature type="transmembrane region" description="Helical" evidence="3">
    <location>
        <begin position="28"/>
        <end position="51"/>
    </location>
</feature>
<evidence type="ECO:0000256" key="2">
    <source>
        <dbReference type="SAM" id="MobiDB-lite"/>
    </source>
</evidence>